<evidence type="ECO:0000313" key="2">
    <source>
        <dbReference type="Proteomes" id="UP000306628"/>
    </source>
</evidence>
<dbReference type="EMBL" id="VCKX01000014">
    <property type="protein sequence ID" value="TMR37788.1"/>
    <property type="molecule type" value="Genomic_DNA"/>
</dbReference>
<comment type="caution">
    <text evidence="1">The sequence shown here is derived from an EMBL/GenBank/DDBJ whole genome shotgun (WGS) entry which is preliminary data.</text>
</comment>
<proteinExistence type="predicted"/>
<dbReference type="Proteomes" id="UP000306628">
    <property type="component" value="Unassembled WGS sequence"/>
</dbReference>
<accession>A0A5S4GXV2</accession>
<dbReference type="AlphaFoldDB" id="A0A5S4GXV2"/>
<sequence length="231" mass="25177">MMRLPPFHGRVLEAVLPVCDGYGLVLAGGYAIRAHGFTDRPSQGLQFATAAEIPLPSVAEGVVGACGAAGLAASVVELMPRMGRLVVRDVETGEKCGFGLLREALRQRPVTCGPVKVLGLDDAVGLKMRALHERGLVRDVIDVASVAGTYSCRELEQLAVAHHERFSLDELLVRLEFVDMMDDAAFEDYGVGEERIREIRLFAQSWVEDIKLRRVEDGDAEHDDPDLPGID</sequence>
<evidence type="ECO:0000313" key="1">
    <source>
        <dbReference type="EMBL" id="TMR37788.1"/>
    </source>
</evidence>
<protein>
    <recommendedName>
        <fullName evidence="3">Nucleotidyl transferase AbiEii/AbiGii toxin family protein</fullName>
    </recommendedName>
</protein>
<dbReference type="OrthoDB" id="3870258at2"/>
<name>A0A5S4GXV2_9ACTN</name>
<reference evidence="1 2" key="1">
    <citation type="submission" date="2019-05" db="EMBL/GenBank/DDBJ databases">
        <title>Draft genome sequence of Nonomuraea zeae DSM 100528.</title>
        <authorList>
            <person name="Saricaoglu S."/>
            <person name="Isik K."/>
        </authorList>
    </citation>
    <scope>NUCLEOTIDE SEQUENCE [LARGE SCALE GENOMIC DNA]</scope>
    <source>
        <strain evidence="1 2">DSM 100528</strain>
    </source>
</reference>
<keyword evidence="2" id="KW-1185">Reference proteome</keyword>
<gene>
    <name evidence="1" type="ORF">ETD85_06930</name>
</gene>
<evidence type="ECO:0008006" key="3">
    <source>
        <dbReference type="Google" id="ProtNLM"/>
    </source>
</evidence>
<organism evidence="1 2">
    <name type="scientific">Nonomuraea zeae</name>
    <dbReference type="NCBI Taxonomy" id="1642303"/>
    <lineage>
        <taxon>Bacteria</taxon>
        <taxon>Bacillati</taxon>
        <taxon>Actinomycetota</taxon>
        <taxon>Actinomycetes</taxon>
        <taxon>Streptosporangiales</taxon>
        <taxon>Streptosporangiaceae</taxon>
        <taxon>Nonomuraea</taxon>
    </lineage>
</organism>